<dbReference type="InterPro" id="IPR017441">
    <property type="entry name" value="Protein_kinase_ATP_BS"/>
</dbReference>
<dbReference type="PANTHER" id="PTHR24346">
    <property type="entry name" value="MAP/MICROTUBULE AFFINITY-REGULATING KINASE"/>
    <property type="match status" value="1"/>
</dbReference>
<dbReference type="GO" id="GO:0035556">
    <property type="term" value="P:intracellular signal transduction"/>
    <property type="evidence" value="ECO:0007669"/>
    <property type="project" value="TreeGrafter"/>
</dbReference>
<keyword evidence="2 10" id="KW-0723">Serine/threonine-protein kinase</keyword>
<evidence type="ECO:0000256" key="11">
    <source>
        <dbReference type="SAM" id="MobiDB-lite"/>
    </source>
</evidence>
<keyword evidence="6 9" id="KW-0067">ATP-binding</keyword>
<evidence type="ECO:0000256" key="9">
    <source>
        <dbReference type="PROSITE-ProRule" id="PRU10141"/>
    </source>
</evidence>
<evidence type="ECO:0000256" key="1">
    <source>
        <dbReference type="ARBA" id="ARBA00012513"/>
    </source>
</evidence>
<comment type="caution">
    <text evidence="13">The sequence shown here is derived from an EMBL/GenBank/DDBJ whole genome shotgun (WGS) entry which is preliminary data.</text>
</comment>
<feature type="domain" description="Protein kinase" evidence="12">
    <location>
        <begin position="35"/>
        <end position="285"/>
    </location>
</feature>
<dbReference type="PANTHER" id="PTHR24346:SF49">
    <property type="entry name" value="NIM1 SERINE_THREONINE PROTEIN KINASE"/>
    <property type="match status" value="1"/>
</dbReference>
<evidence type="ECO:0000256" key="3">
    <source>
        <dbReference type="ARBA" id="ARBA00022679"/>
    </source>
</evidence>
<evidence type="ECO:0000256" key="10">
    <source>
        <dbReference type="RuleBase" id="RU000304"/>
    </source>
</evidence>
<sequence length="376" mass="40898">MASGVGTLYDRLLHDLEHSSKVKQEVVTGRRIGFYRLKSQLGAGNFAQVKLGLHLLTNEKVAVKIIDKTRLDDVATQLLSREISCMEKLCHQNLIKLFEVHESFTRLCLVMECAAEGNLQSRVEDNGPFPEPQAKAVFSQIAAGVAHMHASGVTHRDLKPENVFYVSSTQVKIGDFGFSTAVTDEALSTFCGSPVFAAPELLQEQSYMGPPVDMWALGATLYYMVTGNVPFPGSSVLQVKEKVLSGSYITPSRVGPLCQQLVAKLLRMEPSGRPSISATLQDPWLEGVTQRVTETPVVGDKADSEVVEQMMSLGVPVGGDFSGLLTEPRSPTAGTYRILLHQKLQQSSEPPPLPPIPPSPPQTTGTRRKSSVCIIL</sequence>
<reference evidence="13" key="1">
    <citation type="submission" date="2023-03" db="EMBL/GenBank/DDBJ databases">
        <authorList>
            <person name="Steffen K."/>
            <person name="Cardenas P."/>
        </authorList>
    </citation>
    <scope>NUCLEOTIDE SEQUENCE</scope>
</reference>
<evidence type="ECO:0000313" key="14">
    <source>
        <dbReference type="Proteomes" id="UP001174909"/>
    </source>
</evidence>
<dbReference type="GO" id="GO:0005524">
    <property type="term" value="F:ATP binding"/>
    <property type="evidence" value="ECO:0007669"/>
    <property type="project" value="UniProtKB-UniRule"/>
</dbReference>
<keyword evidence="4 9" id="KW-0547">Nucleotide-binding</keyword>
<comment type="catalytic activity">
    <reaction evidence="8">
        <text>L-seryl-[protein] + ATP = O-phospho-L-seryl-[protein] + ADP + H(+)</text>
        <dbReference type="Rhea" id="RHEA:17989"/>
        <dbReference type="Rhea" id="RHEA-COMP:9863"/>
        <dbReference type="Rhea" id="RHEA-COMP:11604"/>
        <dbReference type="ChEBI" id="CHEBI:15378"/>
        <dbReference type="ChEBI" id="CHEBI:29999"/>
        <dbReference type="ChEBI" id="CHEBI:30616"/>
        <dbReference type="ChEBI" id="CHEBI:83421"/>
        <dbReference type="ChEBI" id="CHEBI:456216"/>
        <dbReference type="EC" id="2.7.11.1"/>
    </reaction>
</comment>
<dbReference type="SUPFAM" id="SSF56112">
    <property type="entry name" value="Protein kinase-like (PK-like)"/>
    <property type="match status" value="1"/>
</dbReference>
<evidence type="ECO:0000256" key="2">
    <source>
        <dbReference type="ARBA" id="ARBA00022527"/>
    </source>
</evidence>
<feature type="binding site" evidence="9">
    <location>
        <position position="64"/>
    </location>
    <ligand>
        <name>ATP</name>
        <dbReference type="ChEBI" id="CHEBI:30616"/>
    </ligand>
</feature>
<proteinExistence type="inferred from homology"/>
<protein>
    <recommendedName>
        <fullName evidence="1">non-specific serine/threonine protein kinase</fullName>
        <ecNumber evidence="1">2.7.11.1</ecNumber>
    </recommendedName>
</protein>
<dbReference type="GO" id="GO:0000226">
    <property type="term" value="P:microtubule cytoskeleton organization"/>
    <property type="evidence" value="ECO:0007669"/>
    <property type="project" value="TreeGrafter"/>
</dbReference>
<comment type="similarity">
    <text evidence="10">Belongs to the protein kinase superfamily.</text>
</comment>
<evidence type="ECO:0000256" key="8">
    <source>
        <dbReference type="ARBA" id="ARBA00048679"/>
    </source>
</evidence>
<dbReference type="PROSITE" id="PS00108">
    <property type="entry name" value="PROTEIN_KINASE_ST"/>
    <property type="match status" value="1"/>
</dbReference>
<dbReference type="PROSITE" id="PS00107">
    <property type="entry name" value="PROTEIN_KINASE_ATP"/>
    <property type="match status" value="1"/>
</dbReference>
<gene>
    <name evidence="13" type="ORF">GBAR_LOCUS25370</name>
</gene>
<dbReference type="InterPro" id="IPR011009">
    <property type="entry name" value="Kinase-like_dom_sf"/>
</dbReference>
<comment type="catalytic activity">
    <reaction evidence="7">
        <text>L-threonyl-[protein] + ATP = O-phospho-L-threonyl-[protein] + ADP + H(+)</text>
        <dbReference type="Rhea" id="RHEA:46608"/>
        <dbReference type="Rhea" id="RHEA-COMP:11060"/>
        <dbReference type="Rhea" id="RHEA-COMP:11605"/>
        <dbReference type="ChEBI" id="CHEBI:15378"/>
        <dbReference type="ChEBI" id="CHEBI:30013"/>
        <dbReference type="ChEBI" id="CHEBI:30616"/>
        <dbReference type="ChEBI" id="CHEBI:61977"/>
        <dbReference type="ChEBI" id="CHEBI:456216"/>
        <dbReference type="EC" id="2.7.11.1"/>
    </reaction>
</comment>
<dbReference type="EMBL" id="CASHTH010003510">
    <property type="protein sequence ID" value="CAI8045890.1"/>
    <property type="molecule type" value="Genomic_DNA"/>
</dbReference>
<dbReference type="FunFam" id="1.10.510.10:FF:000571">
    <property type="entry name" value="Maternal embryonic leucine zipper kinase"/>
    <property type="match status" value="1"/>
</dbReference>
<keyword evidence="3" id="KW-0808">Transferase</keyword>
<dbReference type="PROSITE" id="PS50011">
    <property type="entry name" value="PROTEIN_KINASE_DOM"/>
    <property type="match status" value="1"/>
</dbReference>
<dbReference type="Pfam" id="PF00069">
    <property type="entry name" value="Pkinase"/>
    <property type="match status" value="1"/>
</dbReference>
<dbReference type="SMART" id="SM00220">
    <property type="entry name" value="S_TKc"/>
    <property type="match status" value="1"/>
</dbReference>
<dbReference type="InterPro" id="IPR000719">
    <property type="entry name" value="Prot_kinase_dom"/>
</dbReference>
<evidence type="ECO:0000259" key="12">
    <source>
        <dbReference type="PROSITE" id="PS50011"/>
    </source>
</evidence>
<dbReference type="Proteomes" id="UP001174909">
    <property type="component" value="Unassembled WGS sequence"/>
</dbReference>
<dbReference type="GO" id="GO:0050321">
    <property type="term" value="F:tau-protein kinase activity"/>
    <property type="evidence" value="ECO:0007669"/>
    <property type="project" value="TreeGrafter"/>
</dbReference>
<evidence type="ECO:0000256" key="4">
    <source>
        <dbReference type="ARBA" id="ARBA00022741"/>
    </source>
</evidence>
<evidence type="ECO:0000256" key="5">
    <source>
        <dbReference type="ARBA" id="ARBA00022777"/>
    </source>
</evidence>
<dbReference type="EC" id="2.7.11.1" evidence="1"/>
<evidence type="ECO:0000256" key="6">
    <source>
        <dbReference type="ARBA" id="ARBA00022840"/>
    </source>
</evidence>
<keyword evidence="14" id="KW-1185">Reference proteome</keyword>
<organism evidence="13 14">
    <name type="scientific">Geodia barretti</name>
    <name type="common">Barrett's horny sponge</name>
    <dbReference type="NCBI Taxonomy" id="519541"/>
    <lineage>
        <taxon>Eukaryota</taxon>
        <taxon>Metazoa</taxon>
        <taxon>Porifera</taxon>
        <taxon>Demospongiae</taxon>
        <taxon>Heteroscleromorpha</taxon>
        <taxon>Tetractinellida</taxon>
        <taxon>Astrophorina</taxon>
        <taxon>Geodiidae</taxon>
        <taxon>Geodia</taxon>
    </lineage>
</organism>
<feature type="compositionally biased region" description="Pro residues" evidence="11">
    <location>
        <begin position="349"/>
        <end position="361"/>
    </location>
</feature>
<keyword evidence="5 13" id="KW-0418">Kinase</keyword>
<accession>A0AA35TCQ6</accession>
<dbReference type="Gene3D" id="1.10.510.10">
    <property type="entry name" value="Transferase(Phosphotransferase) domain 1"/>
    <property type="match status" value="1"/>
</dbReference>
<dbReference type="AlphaFoldDB" id="A0AA35TCQ6"/>
<dbReference type="InterPro" id="IPR008271">
    <property type="entry name" value="Ser/Thr_kinase_AS"/>
</dbReference>
<dbReference type="GO" id="GO:0005737">
    <property type="term" value="C:cytoplasm"/>
    <property type="evidence" value="ECO:0007669"/>
    <property type="project" value="TreeGrafter"/>
</dbReference>
<dbReference type="FunFam" id="3.30.200.20:FF:000003">
    <property type="entry name" value="Non-specific serine/threonine protein kinase"/>
    <property type="match status" value="1"/>
</dbReference>
<evidence type="ECO:0000313" key="13">
    <source>
        <dbReference type="EMBL" id="CAI8045890.1"/>
    </source>
</evidence>
<feature type="region of interest" description="Disordered" evidence="11">
    <location>
        <begin position="344"/>
        <end position="371"/>
    </location>
</feature>
<name>A0AA35TCQ6_GEOBA</name>
<evidence type="ECO:0000256" key="7">
    <source>
        <dbReference type="ARBA" id="ARBA00047899"/>
    </source>
</evidence>